<feature type="transmembrane region" description="Helical" evidence="1">
    <location>
        <begin position="354"/>
        <end position="376"/>
    </location>
</feature>
<feature type="transmembrane region" description="Helical" evidence="1">
    <location>
        <begin position="437"/>
        <end position="456"/>
    </location>
</feature>
<dbReference type="EMBL" id="ATBY01000013">
    <property type="protein sequence ID" value="EPD69333.1"/>
    <property type="molecule type" value="Genomic_DNA"/>
</dbReference>
<keyword evidence="1" id="KW-0812">Transmembrane</keyword>
<dbReference type="PATRIC" id="fig|1125779.3.peg.1183"/>
<feature type="transmembrane region" description="Helical" evidence="1">
    <location>
        <begin position="88"/>
        <end position="108"/>
    </location>
</feature>
<keyword evidence="3" id="KW-1185">Reference proteome</keyword>
<dbReference type="NCBIfam" id="TIGR04370">
    <property type="entry name" value="glyco_rpt_poly"/>
    <property type="match status" value="1"/>
</dbReference>
<feature type="transmembrane region" description="Helical" evidence="1">
    <location>
        <begin position="408"/>
        <end position="425"/>
    </location>
</feature>
<protein>
    <recommendedName>
        <fullName evidence="4">Oligosaccharide repeat unit polymerase</fullName>
    </recommendedName>
</protein>
<comment type="caution">
    <text evidence="2">The sequence shown here is derived from an EMBL/GenBank/DDBJ whole genome shotgun (WGS) entry which is preliminary data.</text>
</comment>
<feature type="transmembrane region" description="Helical" evidence="1">
    <location>
        <begin position="200"/>
        <end position="218"/>
    </location>
</feature>
<keyword evidence="1" id="KW-1133">Transmembrane helix</keyword>
<evidence type="ECO:0000256" key="1">
    <source>
        <dbReference type="SAM" id="Phobius"/>
    </source>
</evidence>
<dbReference type="HOGENOM" id="CLU_030253_0_0_11"/>
<feature type="transmembrane region" description="Helical" evidence="1">
    <location>
        <begin position="20"/>
        <end position="38"/>
    </location>
</feature>
<dbReference type="InterPro" id="IPR029468">
    <property type="entry name" value="O-ag_pol_Wzy"/>
</dbReference>
<feature type="transmembrane region" description="Helical" evidence="1">
    <location>
        <begin position="176"/>
        <end position="194"/>
    </location>
</feature>
<reference evidence="2 3" key="1">
    <citation type="submission" date="2013-05" db="EMBL/GenBank/DDBJ databases">
        <title>The Genome Sequence of Corynebacterium pyruviciproducens 1773O (ATCC BAA-1742).</title>
        <authorList>
            <consortium name="The Broad Institute Genomics Platform"/>
            <person name="Earl A."/>
            <person name="Ward D."/>
            <person name="Feldgarden M."/>
            <person name="Gevers D."/>
            <person name="Tong J."/>
            <person name="Walker B."/>
            <person name="Young S."/>
            <person name="Zeng Q."/>
            <person name="Gargeya S."/>
            <person name="Fitzgerald M."/>
            <person name="Haas B."/>
            <person name="Abouelleil A."/>
            <person name="Allen A.W."/>
            <person name="Alvarado L."/>
            <person name="Arachchi H.M."/>
            <person name="Berlin A.M."/>
            <person name="Chapman S.B."/>
            <person name="Gainer-Dewar J."/>
            <person name="Goldberg J."/>
            <person name="Griggs A."/>
            <person name="Gujja S."/>
            <person name="Hansen M."/>
            <person name="Howarth C."/>
            <person name="Imamovic A."/>
            <person name="Ireland A."/>
            <person name="Larimer J."/>
            <person name="McCowan C."/>
            <person name="Murphy C."/>
            <person name="Pearson M."/>
            <person name="Poon T.W."/>
            <person name="Priest M."/>
            <person name="Roberts A."/>
            <person name="Saif S."/>
            <person name="Shea T."/>
            <person name="Sisk P."/>
            <person name="Sykes S."/>
            <person name="Wortman J."/>
            <person name="Nusbaum C."/>
            <person name="Birren B."/>
        </authorList>
    </citation>
    <scope>NUCLEOTIDE SEQUENCE [LARGE SCALE GENOMIC DNA]</scope>
    <source>
        <strain evidence="2 3">ATCC BAA-1742</strain>
    </source>
</reference>
<feature type="transmembrane region" description="Helical" evidence="1">
    <location>
        <begin position="254"/>
        <end position="274"/>
    </location>
</feature>
<sequence>MVYLVSNLLLLILLFFTNNLNLWGVAFGLWLNGILYAFHKVEARSFLFGFLVSFFIFLMTMDTMDRFFGYQNQLLSATLSEDTMRKVHTLYIVGLIGILGTYIILSTFRTKSDKRTMGKGFVDNTWLLAVQKSAKTFFYATIPLSLLKMFLTITTGGSYTSIYTAEAISSGGLFKLILHYGSLIAMVAFTVYLATLPSFAEARLILALWVLNSGLYLLTGRRREVALLLLFFFCYALARNRITPEEPWITKRSLFWVGLAVPVLVVVFTATELMRGLSNATGRGLEAIASFIYGQGVSMRTLANVISYHELLPNQHYLLEFTHQGLLPRLLGLEVFQGNSVQRAMEGNSLSHSLSYLVLGPDTYLSGIGTGSVFLAEGFMEGGVLGVFFLSILYGMLLHWVDSFADRGLFKAILCLLIVQSLLWAPRGSATGFISDLIDPATLGSLVLIFFLAMVLNRPSKNKNASQIPGEEATLQQSELSQPRALWPQQPLRSSHQRRAHYPADHHLIGSQADATPRSGL</sequence>
<dbReference type="Proteomes" id="UP000014408">
    <property type="component" value="Unassembled WGS sequence"/>
</dbReference>
<feature type="transmembrane region" description="Helical" evidence="1">
    <location>
        <begin position="45"/>
        <end position="68"/>
    </location>
</feature>
<keyword evidence="1" id="KW-0472">Membrane</keyword>
<dbReference type="Pfam" id="PF14296">
    <property type="entry name" value="O-ag_pol_Wzy"/>
    <property type="match status" value="1"/>
</dbReference>
<gene>
    <name evidence="2" type="ORF">HMPREF1219_01201</name>
</gene>
<feature type="transmembrane region" description="Helical" evidence="1">
    <location>
        <begin position="382"/>
        <end position="401"/>
    </location>
</feature>
<organism evidence="2 3">
    <name type="scientific">Corynebacterium pyruviciproducens ATCC BAA-1742</name>
    <dbReference type="NCBI Taxonomy" id="1125779"/>
    <lineage>
        <taxon>Bacteria</taxon>
        <taxon>Bacillati</taxon>
        <taxon>Actinomycetota</taxon>
        <taxon>Actinomycetes</taxon>
        <taxon>Mycobacteriales</taxon>
        <taxon>Corynebacteriaceae</taxon>
        <taxon>Corynebacterium</taxon>
    </lineage>
</organism>
<accession>S2YY93</accession>
<evidence type="ECO:0008006" key="4">
    <source>
        <dbReference type="Google" id="ProtNLM"/>
    </source>
</evidence>
<proteinExistence type="predicted"/>
<evidence type="ECO:0000313" key="3">
    <source>
        <dbReference type="Proteomes" id="UP000014408"/>
    </source>
</evidence>
<dbReference type="eggNOG" id="ENOG502Z9BQ">
    <property type="taxonomic scope" value="Bacteria"/>
</dbReference>
<dbReference type="AlphaFoldDB" id="S2YY93"/>
<evidence type="ECO:0000313" key="2">
    <source>
        <dbReference type="EMBL" id="EPD69333.1"/>
    </source>
</evidence>
<name>S2YY93_9CORY</name>
<feature type="transmembrane region" description="Helical" evidence="1">
    <location>
        <begin position="225"/>
        <end position="242"/>
    </location>
</feature>